<dbReference type="RefSeq" id="WP_107244536.1">
    <property type="nucleotide sequence ID" value="NZ_PYMJ01000027.1"/>
</dbReference>
<dbReference type="Proteomes" id="UP000240987">
    <property type="component" value="Unassembled WGS sequence"/>
</dbReference>
<evidence type="ECO:0000313" key="2">
    <source>
        <dbReference type="Proteomes" id="UP000240987"/>
    </source>
</evidence>
<name>A0A2T3JAD7_9GAMM</name>
<proteinExistence type="predicted"/>
<keyword evidence="2" id="KW-1185">Reference proteome</keyword>
<evidence type="ECO:0000313" key="1">
    <source>
        <dbReference type="EMBL" id="PSU45775.1"/>
    </source>
</evidence>
<protein>
    <submittedName>
        <fullName evidence="1">Uncharacterized protein</fullName>
    </submittedName>
</protein>
<organism evidence="1 2">
    <name type="scientific">Photobacterium frigidiphilum</name>
    <dbReference type="NCBI Taxonomy" id="264736"/>
    <lineage>
        <taxon>Bacteria</taxon>
        <taxon>Pseudomonadati</taxon>
        <taxon>Pseudomonadota</taxon>
        <taxon>Gammaproteobacteria</taxon>
        <taxon>Vibrionales</taxon>
        <taxon>Vibrionaceae</taxon>
        <taxon>Photobacterium</taxon>
    </lineage>
</organism>
<reference evidence="1 2" key="1">
    <citation type="submission" date="2018-01" db="EMBL/GenBank/DDBJ databases">
        <title>Whole genome sequencing of Histamine producing bacteria.</title>
        <authorList>
            <person name="Butler K."/>
        </authorList>
    </citation>
    <scope>NUCLEOTIDE SEQUENCE [LARGE SCALE GENOMIC DNA]</scope>
    <source>
        <strain evidence="1 2">JCM 12947</strain>
    </source>
</reference>
<comment type="caution">
    <text evidence="1">The sequence shown here is derived from an EMBL/GenBank/DDBJ whole genome shotgun (WGS) entry which is preliminary data.</text>
</comment>
<accession>A0A2T3JAD7</accession>
<sequence>MKTTTEILIAFANIELSLMAVKAQSFLTTCDDGTVQKNWNNVHAMGHDFDEVLDDIAYHQCESMTLYDVVFDIKKRVSCLPSYLNAAFKAGQCDYAIGVLELDCE</sequence>
<gene>
    <name evidence="1" type="ORF">C9J12_21280</name>
</gene>
<dbReference type="EMBL" id="PYMJ01000027">
    <property type="protein sequence ID" value="PSU45775.1"/>
    <property type="molecule type" value="Genomic_DNA"/>
</dbReference>
<dbReference type="AlphaFoldDB" id="A0A2T3JAD7"/>